<reference evidence="2" key="1">
    <citation type="submission" date="2020-05" db="EMBL/GenBank/DDBJ databases">
        <authorList>
            <person name="Chiriac C."/>
            <person name="Salcher M."/>
            <person name="Ghai R."/>
            <person name="Kavagutti S V."/>
        </authorList>
    </citation>
    <scope>NUCLEOTIDE SEQUENCE</scope>
</reference>
<sequence>MKLKRKVIAVVGVLALSTTAVAFINPASAATPASWIGPVPAQAGAVKGGTVTIINQGDFEHLDPARNYVGGTLDFYRLFVRTLTSVRTVKGVTELVPDLAEDLGTTKDGGQTWTFKLRTGIQYEDGSLVTCEDIKYGVARSYEDGTLDGGPTYAQDLLVNNNAYKGPYTTPTKDLESAVCSNNGTAITFHLANKVPYFAYVTSYGAFSPVPQEKDTKQNYDLRPVSTGPYKIESYDRGKQLTLVRNKYWDPTTDPIRWNYPDKFVAKFGGDQNVIENTLISDSGEAKTSLSMDTNIVTNLQKVSKDAKYKSRFFPIASPYARYYTINVDTVKDVNVRKAIQCAFDFKQILIAAGGTAVGTISPTTIPSNVKGAYRNFTVCDRDVAKHPEAQVAAAKAYLAKAKTKKTNLILAYRDKGVEPQRAAALQQELEAVGFTVTMSKYPKAGFYSQVSKRGIPNEPDIVQASWAYDWAAASGIVYALFDGRTMTSTDSRQNYSRANFKDLTALFIKADKSPTAVQEKILGDIEQDLVQVKAAHLNVYFENSAFMGGSKLGGLQLDGGFSTLSPLGAWVKK</sequence>
<dbReference type="PANTHER" id="PTHR30290:SF83">
    <property type="entry name" value="ABC TRANSPORTER SUBSTRATE-BINDING PROTEIN"/>
    <property type="match status" value="1"/>
</dbReference>
<organism evidence="2">
    <name type="scientific">freshwater metagenome</name>
    <dbReference type="NCBI Taxonomy" id="449393"/>
    <lineage>
        <taxon>unclassified sequences</taxon>
        <taxon>metagenomes</taxon>
        <taxon>ecological metagenomes</taxon>
    </lineage>
</organism>
<evidence type="ECO:0000313" key="3">
    <source>
        <dbReference type="EMBL" id="CAB4776516.1"/>
    </source>
</evidence>
<dbReference type="Gene3D" id="3.10.105.10">
    <property type="entry name" value="Dipeptide-binding Protein, Domain 3"/>
    <property type="match status" value="1"/>
</dbReference>
<accession>A0A6J6QNN3</accession>
<feature type="domain" description="Solute-binding protein family 5" evidence="1">
    <location>
        <begin position="94"/>
        <end position="486"/>
    </location>
</feature>
<gene>
    <name evidence="2" type="ORF">UFOPK2662_00183</name>
    <name evidence="3" type="ORF">UFOPK2942_00416</name>
    <name evidence="4" type="ORF">UFOPK3232_00335</name>
    <name evidence="5" type="ORF">UFOPK4242_00764</name>
    <name evidence="6" type="ORF">UFOPK4382_00088</name>
</gene>
<proteinExistence type="predicted"/>
<dbReference type="InterPro" id="IPR039424">
    <property type="entry name" value="SBP_5"/>
</dbReference>
<dbReference type="Pfam" id="PF00496">
    <property type="entry name" value="SBP_bac_5"/>
    <property type="match status" value="1"/>
</dbReference>
<protein>
    <submittedName>
        <fullName evidence="2">Unannotated protein</fullName>
    </submittedName>
</protein>
<dbReference type="GO" id="GO:1904680">
    <property type="term" value="F:peptide transmembrane transporter activity"/>
    <property type="evidence" value="ECO:0007669"/>
    <property type="project" value="TreeGrafter"/>
</dbReference>
<evidence type="ECO:0000313" key="6">
    <source>
        <dbReference type="EMBL" id="CAB5071013.1"/>
    </source>
</evidence>
<evidence type="ECO:0000259" key="1">
    <source>
        <dbReference type="Pfam" id="PF00496"/>
    </source>
</evidence>
<dbReference type="EMBL" id="CAEZYI010000004">
    <property type="protein sequence ID" value="CAB4712429.1"/>
    <property type="molecule type" value="Genomic_DNA"/>
</dbReference>
<dbReference type="AlphaFoldDB" id="A0A6J6QNN3"/>
<dbReference type="Gene3D" id="3.40.190.10">
    <property type="entry name" value="Periplasmic binding protein-like II"/>
    <property type="match status" value="1"/>
</dbReference>
<evidence type="ECO:0000313" key="4">
    <source>
        <dbReference type="EMBL" id="CAB4838212.1"/>
    </source>
</evidence>
<dbReference type="InterPro" id="IPR000914">
    <property type="entry name" value="SBP_5_dom"/>
</dbReference>
<dbReference type="EMBL" id="CAFARE010000006">
    <property type="protein sequence ID" value="CAB4838212.1"/>
    <property type="molecule type" value="Genomic_DNA"/>
</dbReference>
<evidence type="ECO:0000313" key="2">
    <source>
        <dbReference type="EMBL" id="CAB4712429.1"/>
    </source>
</evidence>
<evidence type="ECO:0000313" key="5">
    <source>
        <dbReference type="EMBL" id="CAB5042439.1"/>
    </source>
</evidence>
<dbReference type="EMBL" id="CAFBQC010000033">
    <property type="protein sequence ID" value="CAB5042439.1"/>
    <property type="molecule type" value="Genomic_DNA"/>
</dbReference>
<dbReference type="GO" id="GO:0015833">
    <property type="term" value="P:peptide transport"/>
    <property type="evidence" value="ECO:0007669"/>
    <property type="project" value="TreeGrafter"/>
</dbReference>
<dbReference type="PANTHER" id="PTHR30290">
    <property type="entry name" value="PERIPLASMIC BINDING COMPONENT OF ABC TRANSPORTER"/>
    <property type="match status" value="1"/>
</dbReference>
<dbReference type="EMBL" id="CAFAAA010000007">
    <property type="protein sequence ID" value="CAB4776516.1"/>
    <property type="molecule type" value="Genomic_DNA"/>
</dbReference>
<name>A0A6J6QNN3_9ZZZZ</name>
<dbReference type="SUPFAM" id="SSF53850">
    <property type="entry name" value="Periplasmic binding protein-like II"/>
    <property type="match status" value="1"/>
</dbReference>
<dbReference type="EMBL" id="CAFBRA010000002">
    <property type="protein sequence ID" value="CAB5071013.1"/>
    <property type="molecule type" value="Genomic_DNA"/>
</dbReference>